<dbReference type="OrthoDB" id="6586065at2759"/>
<dbReference type="GeneID" id="105269200"/>
<dbReference type="GO" id="GO:0016020">
    <property type="term" value="C:membrane"/>
    <property type="evidence" value="ECO:0007669"/>
    <property type="project" value="UniProtKB-SubCell"/>
</dbReference>
<feature type="chain" id="PRO_5044541536" evidence="7">
    <location>
        <begin position="21"/>
        <end position="514"/>
    </location>
</feature>
<sequence length="514" mass="57549">MNKICAWLLVLGILGACTCGGRTECGQQGKITLLTNIHDDLNCEKLSDRGVMTYEAAKYIVDMHNNNTSKTKIDITILDTCGSVSGAVKATMKALVWSDMDCLRPPFYFGMIGPYTPLNVDAVHKITSTLNIPHIVNANIISPYLHNLNRESYDPMIYAILGMIDTLKWKTFSLITSTYGNHEDDVQHIAKKITMGAITRGICVMIHDGDDQDFGTHVLHIGRPNERILSIKNSTILIASEGNMKIHVSNYNTLSHIFLLQDSRNELDGLENRIKSSKWWTGPEIGEYDAEEIRDVRWLEDAVGIYVKAFEVLCAKQQCSDLVNSAEWNSILSNVVATHNAKLQTSTRKFDFLFKTQSNFEKLADIEVQSGQAKVHWSPSRYEIFSNVLVSSDQRKSGCATSVSGMSEDESDIAKALFPGVDDHEWWTMIATVGGVGVSMFAVGIFAVYVVISNIRGPRSPKNKSNRRERDGTIRRIESDQDLQVVTRPHRPARENQRRDSNRSIRSNISDKSV</sequence>
<keyword evidence="4 6" id="KW-0472">Membrane</keyword>
<reference evidence="11" key="2">
    <citation type="submission" date="2025-04" db="UniProtKB">
        <authorList>
            <consortium name="RefSeq"/>
        </authorList>
    </citation>
    <scope>IDENTIFICATION</scope>
    <source>
        <strain evidence="11">USDA-PBARC FA_bdor</strain>
        <tissue evidence="11">Whole organism</tissue>
    </source>
</reference>
<evidence type="ECO:0000256" key="4">
    <source>
        <dbReference type="ARBA" id="ARBA00023136"/>
    </source>
</evidence>
<feature type="compositionally biased region" description="Basic and acidic residues" evidence="5">
    <location>
        <begin position="492"/>
        <end position="503"/>
    </location>
</feature>
<protein>
    <submittedName>
        <fullName evidence="9">MGluRA_3 protein</fullName>
    </submittedName>
    <submittedName>
        <fullName evidence="11">Uncharacterized protein isoform X1</fullName>
    </submittedName>
</protein>
<feature type="compositionally biased region" description="Low complexity" evidence="5">
    <location>
        <begin position="504"/>
        <end position="514"/>
    </location>
</feature>
<evidence type="ECO:0000256" key="3">
    <source>
        <dbReference type="ARBA" id="ARBA00022989"/>
    </source>
</evidence>
<dbReference type="InterPro" id="IPR001828">
    <property type="entry name" value="ANF_lig-bd_rcpt"/>
</dbReference>
<organism evidence="9">
    <name type="scientific">Fopius arisanus</name>
    <dbReference type="NCBI Taxonomy" id="64838"/>
    <lineage>
        <taxon>Eukaryota</taxon>
        <taxon>Metazoa</taxon>
        <taxon>Ecdysozoa</taxon>
        <taxon>Arthropoda</taxon>
        <taxon>Hexapoda</taxon>
        <taxon>Insecta</taxon>
        <taxon>Pterygota</taxon>
        <taxon>Neoptera</taxon>
        <taxon>Endopterygota</taxon>
        <taxon>Hymenoptera</taxon>
        <taxon>Apocrita</taxon>
        <taxon>Ichneumonoidea</taxon>
        <taxon>Braconidae</taxon>
        <taxon>Opiinae</taxon>
        <taxon>Fopius</taxon>
    </lineage>
</organism>
<gene>
    <name evidence="9" type="primary">mGluRA_3</name>
    <name evidence="11" type="synonym">LOC105269200</name>
    <name evidence="9" type="ORF">g.12751</name>
</gene>
<reference evidence="9" key="1">
    <citation type="submission" date="2015-01" db="EMBL/GenBank/DDBJ databases">
        <title>Transcriptome Assembly of Fopius arisanus.</title>
        <authorList>
            <person name="Geib S."/>
        </authorList>
    </citation>
    <scope>NUCLEOTIDE SEQUENCE</scope>
</reference>
<dbReference type="InterPro" id="IPR028082">
    <property type="entry name" value="Peripla_BP_I"/>
</dbReference>
<dbReference type="EMBL" id="GBYB01008039">
    <property type="protein sequence ID" value="JAG77806.1"/>
    <property type="molecule type" value="Transcribed_RNA"/>
</dbReference>
<dbReference type="Pfam" id="PF01094">
    <property type="entry name" value="ANF_receptor"/>
    <property type="match status" value="1"/>
</dbReference>
<keyword evidence="7" id="KW-0732">Signal</keyword>
<dbReference type="PROSITE" id="PS51257">
    <property type="entry name" value="PROKAR_LIPOPROTEIN"/>
    <property type="match status" value="1"/>
</dbReference>
<evidence type="ECO:0000256" key="7">
    <source>
        <dbReference type="SAM" id="SignalP"/>
    </source>
</evidence>
<dbReference type="RefSeq" id="XP_011307569.1">
    <property type="nucleotide sequence ID" value="XM_011309267.1"/>
</dbReference>
<feature type="region of interest" description="Disordered" evidence="5">
    <location>
        <begin position="458"/>
        <end position="514"/>
    </location>
</feature>
<comment type="subcellular location">
    <subcellularLocation>
        <location evidence="1">Membrane</location>
    </subcellularLocation>
</comment>
<keyword evidence="2 6" id="KW-0812">Transmembrane</keyword>
<feature type="compositionally biased region" description="Basic and acidic residues" evidence="5">
    <location>
        <begin position="466"/>
        <end position="479"/>
    </location>
</feature>
<accession>A0A9R1TDX9</accession>
<feature type="signal peptide" evidence="7">
    <location>
        <begin position="1"/>
        <end position="20"/>
    </location>
</feature>
<keyword evidence="3 6" id="KW-1133">Transmembrane helix</keyword>
<evidence type="ECO:0000256" key="2">
    <source>
        <dbReference type="ARBA" id="ARBA00022692"/>
    </source>
</evidence>
<dbReference type="AlphaFoldDB" id="A0A0C9QWC7"/>
<evidence type="ECO:0000313" key="9">
    <source>
        <dbReference type="EMBL" id="JAG77806.1"/>
    </source>
</evidence>
<evidence type="ECO:0000256" key="5">
    <source>
        <dbReference type="SAM" id="MobiDB-lite"/>
    </source>
</evidence>
<dbReference type="SUPFAM" id="SSF53822">
    <property type="entry name" value="Periplasmic binding protein-like I"/>
    <property type="match status" value="1"/>
</dbReference>
<feature type="transmembrane region" description="Helical" evidence="6">
    <location>
        <begin position="426"/>
        <end position="452"/>
    </location>
</feature>
<feature type="domain" description="Receptor ligand binding region" evidence="8">
    <location>
        <begin position="54"/>
        <end position="206"/>
    </location>
</feature>
<dbReference type="KEGG" id="fas:105269200"/>
<name>A0A0C9QWC7_9HYME</name>
<dbReference type="Proteomes" id="UP000694866">
    <property type="component" value="Unplaced"/>
</dbReference>
<evidence type="ECO:0000313" key="10">
    <source>
        <dbReference type="Proteomes" id="UP000694866"/>
    </source>
</evidence>
<evidence type="ECO:0000259" key="8">
    <source>
        <dbReference type="Pfam" id="PF01094"/>
    </source>
</evidence>
<proteinExistence type="predicted"/>
<evidence type="ECO:0000313" key="11">
    <source>
        <dbReference type="RefSeq" id="XP_011307569.1"/>
    </source>
</evidence>
<dbReference type="Gene3D" id="3.40.50.2300">
    <property type="match status" value="1"/>
</dbReference>
<accession>A0A0C9QWC7</accession>
<evidence type="ECO:0000256" key="1">
    <source>
        <dbReference type="ARBA" id="ARBA00004370"/>
    </source>
</evidence>
<keyword evidence="10" id="KW-1185">Reference proteome</keyword>
<evidence type="ECO:0000256" key="6">
    <source>
        <dbReference type="SAM" id="Phobius"/>
    </source>
</evidence>